<evidence type="ECO:0000256" key="6">
    <source>
        <dbReference type="SAM" id="MobiDB-lite"/>
    </source>
</evidence>
<dbReference type="Pfam" id="PF15706">
    <property type="entry name" value="TMEM132_C"/>
    <property type="match status" value="1"/>
</dbReference>
<dbReference type="InterPro" id="IPR055424">
    <property type="entry name" value="Ig_TMEM132_6th"/>
</dbReference>
<protein>
    <recommendedName>
        <fullName evidence="16">Transmembrane protein 132E</fullName>
    </recommendedName>
</protein>
<keyword evidence="4 7" id="KW-1133">Transmembrane helix</keyword>
<evidence type="ECO:0000259" key="12">
    <source>
        <dbReference type="Pfam" id="PF23486"/>
    </source>
</evidence>
<feature type="domain" description="Transmembrane protein TMEM132 fifth" evidence="12">
    <location>
        <begin position="539"/>
        <end position="684"/>
    </location>
</feature>
<dbReference type="Proteomes" id="UP001152799">
    <property type="component" value="Chromosome 1"/>
</dbReference>
<dbReference type="PANTHER" id="PTHR13388">
    <property type="entry name" value="DETONATOR, ISOFORM E"/>
    <property type="match status" value="1"/>
</dbReference>
<dbReference type="InterPro" id="IPR026307">
    <property type="entry name" value="TMEM132"/>
</dbReference>
<evidence type="ECO:0000256" key="3">
    <source>
        <dbReference type="ARBA" id="ARBA00022692"/>
    </source>
</evidence>
<evidence type="ECO:0000256" key="5">
    <source>
        <dbReference type="ARBA" id="ARBA00023136"/>
    </source>
</evidence>
<feature type="domain" description="Transmembrane protein TMEM132 sixth" evidence="13">
    <location>
        <begin position="686"/>
        <end position="799"/>
    </location>
</feature>
<evidence type="ECO:0000256" key="7">
    <source>
        <dbReference type="SAM" id="Phobius"/>
    </source>
</evidence>
<keyword evidence="5 7" id="KW-0472">Membrane</keyword>
<dbReference type="InterPro" id="IPR055423">
    <property type="entry name" value="Ig_TMEM132_5th"/>
</dbReference>
<dbReference type="Pfam" id="PF23486">
    <property type="entry name" value="Ig_TMEM132_5th"/>
    <property type="match status" value="1"/>
</dbReference>
<dbReference type="OrthoDB" id="10026202at2759"/>
<feature type="region of interest" description="Disordered" evidence="6">
    <location>
        <begin position="1109"/>
        <end position="1158"/>
    </location>
</feature>
<feature type="transmembrane region" description="Helical" evidence="7">
    <location>
        <begin position="893"/>
        <end position="917"/>
    </location>
</feature>
<feature type="compositionally biased region" description="Low complexity" evidence="6">
    <location>
        <begin position="1025"/>
        <end position="1037"/>
    </location>
</feature>
<evidence type="ECO:0000259" key="11">
    <source>
        <dbReference type="Pfam" id="PF23039"/>
    </source>
</evidence>
<dbReference type="InterPro" id="IPR031437">
    <property type="entry name" value="Ig_TMEM132_4th"/>
</dbReference>
<dbReference type="PANTHER" id="PTHR13388:SF11">
    <property type="entry name" value="DETONATOR, ISOFORM E"/>
    <property type="match status" value="1"/>
</dbReference>
<sequence>MKSRAAESFIAVWIIFCFVFGSTVSVNVHFENKDGGFFLKQQSRQHYSGSSTNSLAIPDALVPLPSGPGAASSGTPLSIDRFTVLQSSQPISVRATYGPFSTKQTVPARYIVPDPMPLNTTGPAIDLQDQATHHLDMSAHIVRNEVPRDSPVLRVLFHTGTDPGGRRQILLARHHQRVCIVLHASMGQRSPLHAACSPDGEDGVCLAQVTIPSSWWPPLPSPEKDGRPGKLVKSPPRLVQVAYSVLEPWPDEGEGCHPKMQVQPSVILGSVPLTPAKGAYKEMKLTDAITMLVPHPPLFPMSRMHISVFIDRLRAKSLTAIVIRARVKSGIRLLEATPSGASPWNITVDINTRHTGATVTLVRKEPPEAEIVTTDGELMELFNWLLEVTEDAAEIYDGARIVWTARFEPHQEETDLEIHREGRKSTTRFEIQKDDIQAVVPISKNWEVLNTAVLTGQQVSQAMKVFIVSQAGKAADVTFQASCHSEDDNVLKVSSSCGSVYVDGSEQRGSVNGSVLVKYGTYTGLAKFTVWMPEFPLELAVADTRLSQLKSWRVPDYHPVTTKTKRRRKRSFTPWNNSGDDMGNVIDKPICRLRYQQTSVDVYSHFMATDHESGRVSYLINRRTWLRVTDLVLPWLRVSDPRIASLHGRVLQGRSMGRTEVQVLSPITSRVYGSKEIRVGNDKVGLTKMSVQVVSGLQLNISPDSSIENGYVAETSVTRKLTAQYQEGLLDIEMEFSDGTKTALRDISDTDYHLVVESLDPAVVAFAPMVASHHPRVIAVGEGSGDLLQVTLLLSEECRVLGRPKMKTAGPLATAAAHISVDFSSSDLAHRPDILQNDGGSYGGPKSRDFDSLQDILKDEKSHEPNVQARQYQGNKGILNNRRQNAHLTPLEISMYVLLAAFCCAIVVFVVSCVVYASKFKPIEAGGVTSGLHASPVNPSNLVIHREPRKPRESTQNAHDWVWLGRATMDPVSNRNSTVVTNNSGQDMRIITNPLNMNYVDPDDALATSFTNPNHIELPSRPPVIGNSTTNSIDISSNNRSIDSTTYCRSKKDGNNVGGRMSNVEVDPEIIGWNKPTPVDAELIGWNKPTPPPPLPPHAMLLAMPKKLSEDDYRPPVPPHRNLPSTSTADSPNPPAVSTPKKFYHHHHQRNGSRTSEKHLQQAMDTAEDNRTEKIIDEMEGKDQMFEFDDEPVVKKEVSDKMEFVQYPRSPNARSNRNSAEVKRATIVGNPMFSATDDVENNTEPTPGITPAELPGLDDLQLGMDYEQIMHYFENLKVRQEE</sequence>
<evidence type="ECO:0000256" key="1">
    <source>
        <dbReference type="ARBA" id="ARBA00004479"/>
    </source>
</evidence>
<accession>A0A9P0GLW8</accession>
<keyword evidence="8" id="KW-0732">Signal</keyword>
<reference evidence="14" key="1">
    <citation type="submission" date="2022-01" db="EMBL/GenBank/DDBJ databases">
        <authorList>
            <person name="King R."/>
        </authorList>
    </citation>
    <scope>NUCLEOTIDE SEQUENCE</scope>
</reference>
<dbReference type="GO" id="GO:0016020">
    <property type="term" value="C:membrane"/>
    <property type="evidence" value="ECO:0007669"/>
    <property type="project" value="UniProtKB-SubCell"/>
</dbReference>
<evidence type="ECO:0000313" key="15">
    <source>
        <dbReference type="Proteomes" id="UP001152799"/>
    </source>
</evidence>
<feature type="domain" description="Transmembrane protein TMEM132 C-terminal" evidence="9">
    <location>
        <begin position="863"/>
        <end position="968"/>
    </location>
</feature>
<dbReference type="InterPro" id="IPR055421">
    <property type="entry name" value="TMEM132_3rd"/>
</dbReference>
<evidence type="ECO:0000259" key="13">
    <source>
        <dbReference type="Pfam" id="PF23487"/>
    </source>
</evidence>
<comment type="subcellular location">
    <subcellularLocation>
        <location evidence="1">Membrane</location>
        <topology evidence="1">Single-pass type I membrane protein</topology>
    </subcellularLocation>
</comment>
<feature type="domain" description="Transmembrane protein TMEM132 cohesin-like" evidence="11">
    <location>
        <begin position="281"/>
        <end position="408"/>
    </location>
</feature>
<evidence type="ECO:0000259" key="9">
    <source>
        <dbReference type="Pfam" id="PF15706"/>
    </source>
</evidence>
<evidence type="ECO:0008006" key="16">
    <source>
        <dbReference type="Google" id="ProtNLM"/>
    </source>
</evidence>
<evidence type="ECO:0000256" key="8">
    <source>
        <dbReference type="SAM" id="SignalP"/>
    </source>
</evidence>
<evidence type="ECO:0000259" key="10">
    <source>
        <dbReference type="Pfam" id="PF16070"/>
    </source>
</evidence>
<dbReference type="InterPro" id="IPR031436">
    <property type="entry name" value="TMEM132_C"/>
</dbReference>
<comment type="similarity">
    <text evidence="2">Belongs to the TMEM132 family.</text>
</comment>
<name>A0A9P0GLW8_9CUCU</name>
<proteinExistence type="inferred from homology"/>
<dbReference type="EMBL" id="OU892277">
    <property type="protein sequence ID" value="CAH1122237.1"/>
    <property type="molecule type" value="Genomic_DNA"/>
</dbReference>
<feature type="domain" description="Transmembrane protein family 132 fourth" evidence="10">
    <location>
        <begin position="438"/>
        <end position="534"/>
    </location>
</feature>
<dbReference type="Pfam" id="PF23487">
    <property type="entry name" value="Ig_TMEM132_6th"/>
    <property type="match status" value="1"/>
</dbReference>
<evidence type="ECO:0000256" key="4">
    <source>
        <dbReference type="ARBA" id="ARBA00022989"/>
    </source>
</evidence>
<evidence type="ECO:0000256" key="2">
    <source>
        <dbReference type="ARBA" id="ARBA00006166"/>
    </source>
</evidence>
<gene>
    <name evidence="14" type="ORF">CEUTPL_LOCUS1313</name>
</gene>
<dbReference type="Pfam" id="PF16070">
    <property type="entry name" value="Ig_TMEM132_4th"/>
    <property type="match status" value="1"/>
</dbReference>
<feature type="compositionally biased region" description="Basic residues" evidence="6">
    <location>
        <begin position="1142"/>
        <end position="1151"/>
    </location>
</feature>
<feature type="signal peptide" evidence="8">
    <location>
        <begin position="1"/>
        <end position="25"/>
    </location>
</feature>
<keyword evidence="15" id="KW-1185">Reference proteome</keyword>
<organism evidence="14 15">
    <name type="scientific">Ceutorhynchus assimilis</name>
    <name type="common">cabbage seed weevil</name>
    <dbReference type="NCBI Taxonomy" id="467358"/>
    <lineage>
        <taxon>Eukaryota</taxon>
        <taxon>Metazoa</taxon>
        <taxon>Ecdysozoa</taxon>
        <taxon>Arthropoda</taxon>
        <taxon>Hexapoda</taxon>
        <taxon>Insecta</taxon>
        <taxon>Pterygota</taxon>
        <taxon>Neoptera</taxon>
        <taxon>Endopterygota</taxon>
        <taxon>Coleoptera</taxon>
        <taxon>Polyphaga</taxon>
        <taxon>Cucujiformia</taxon>
        <taxon>Curculionidae</taxon>
        <taxon>Ceutorhynchinae</taxon>
        <taxon>Ceutorhynchus</taxon>
    </lineage>
</organism>
<keyword evidence="3 7" id="KW-0812">Transmembrane</keyword>
<feature type="chain" id="PRO_5040422845" description="Transmembrane protein 132E" evidence="8">
    <location>
        <begin position="26"/>
        <end position="1282"/>
    </location>
</feature>
<evidence type="ECO:0000313" key="14">
    <source>
        <dbReference type="EMBL" id="CAH1122237.1"/>
    </source>
</evidence>
<feature type="region of interest" description="Disordered" evidence="6">
    <location>
        <begin position="1017"/>
        <end position="1037"/>
    </location>
</feature>
<dbReference type="Pfam" id="PF23039">
    <property type="entry name" value="TMEM132_3rd"/>
    <property type="match status" value="1"/>
</dbReference>